<sequence length="912" mass="102356">MQSLFFLNLSFLLSAFCVLVIECQDCINQLCTLGDESIAFKTPTYPDPYVNADPVKLLSVRVNPNSNYAFGVQYYRFVTDYQNDYLFFCDVDDFRNCSSSPKYSVTGTAIDNYFPVDYYDKSDVLYLFFSPTKSSTAWPGILGKVTRLDKTTQLYNNCSKEAIVDLDSISGGFYTLVSDHFSRQYFDHTFDLGAQFNTSCITKLQTNKATNIRMIVYSFQSNPQQLLNMTGIRANESSVTTTLLSGIKEIGDFKTYYYRNELTLSYSFTFVEDTDDDPYADYYYYIVISAYNDTNTPAFDQCQNVGAFDMSKTSIIDFSAQDVNSTFGYHKNSNCKWVFENPPFNHQLMISFYHFVTEKCCDVITVGGANLAFPSHSGSDIPWLVYGVSNRMEVVFQSDSLEEYTYMVGQARAINCTCPQSSITLTVNQTASISYGWVAKFPFCSPMACNSTITFDRDSILQFDVQYSASMSSNLVVTDSTKDRFITGSLSDTTSHDWLQVSFSNSLVTDLYKMWDSTGYSVSVKALPLKIQQIDIDLCSQEFIVLMGETLTYKYDTAIYRLDGSNCTGSQITSTFLSMSDGYLLDVYDGELANGALAMTSFNGPANFTFTSNFATIRLIKTNDLYRPGFRVIVAANPQISVYSPTNDCSKQNLFSVPLIGNGNDIKILYRGTTPFPGDYLGLYGMDLVFPSAALPIEIYQGTTLDNNNKIYGGDSLCDPITTKSALPSFIFGEFVVIKLVSKVVDPSASVFFRCQQQVDANLTLAMNSPVPGLLIAPQYTDIDYSPDPQTYSFIIQYLDVKDFQGIALTFLNPIPGDSNLTISYTENGNLTTQRLINESTVCYVEIPTWAVSLSYQWFCRTSPFELVNNCQRPLLIKFEPIFSPTTQQSKVANDWRQILLLALVVSYFSCD</sequence>
<keyword evidence="1" id="KW-0732">Signal</keyword>
<proteinExistence type="predicted"/>
<dbReference type="SUPFAM" id="SSF49854">
    <property type="entry name" value="Spermadhesin, CUB domain"/>
    <property type="match status" value="1"/>
</dbReference>
<name>A0AAF3EJ65_9BILA</name>
<dbReference type="InterPro" id="IPR035914">
    <property type="entry name" value="Sperma_CUB_dom_sf"/>
</dbReference>
<feature type="domain" description="M02D8-5-like third CUB" evidence="2">
    <location>
        <begin position="302"/>
        <end position="416"/>
    </location>
</feature>
<reference evidence="4" key="1">
    <citation type="submission" date="2024-02" db="UniProtKB">
        <authorList>
            <consortium name="WormBaseParasite"/>
        </authorList>
    </citation>
    <scope>IDENTIFICATION</scope>
</reference>
<evidence type="ECO:0000313" key="4">
    <source>
        <dbReference type="WBParaSite" id="MBELARI_LOCUS13989"/>
    </source>
</evidence>
<dbReference type="AlphaFoldDB" id="A0AAF3EJ65"/>
<organism evidence="3 4">
    <name type="scientific">Mesorhabditis belari</name>
    <dbReference type="NCBI Taxonomy" id="2138241"/>
    <lineage>
        <taxon>Eukaryota</taxon>
        <taxon>Metazoa</taxon>
        <taxon>Ecdysozoa</taxon>
        <taxon>Nematoda</taxon>
        <taxon>Chromadorea</taxon>
        <taxon>Rhabditida</taxon>
        <taxon>Rhabditina</taxon>
        <taxon>Rhabditomorpha</taxon>
        <taxon>Rhabditoidea</taxon>
        <taxon>Rhabditidae</taxon>
        <taxon>Mesorhabditinae</taxon>
        <taxon>Mesorhabditis</taxon>
    </lineage>
</organism>
<feature type="chain" id="PRO_5041992164" evidence="1">
    <location>
        <begin position="24"/>
        <end position="912"/>
    </location>
</feature>
<protein>
    <submittedName>
        <fullName evidence="4">CUB domain-containing protein</fullName>
    </submittedName>
</protein>
<keyword evidence="3" id="KW-1185">Reference proteome</keyword>
<accession>A0AAF3EJ65</accession>
<evidence type="ECO:0000256" key="1">
    <source>
        <dbReference type="SAM" id="SignalP"/>
    </source>
</evidence>
<dbReference type="Proteomes" id="UP000887575">
    <property type="component" value="Unassembled WGS sequence"/>
</dbReference>
<dbReference type="InterPro" id="IPR059047">
    <property type="entry name" value="CUB_M02D8_5_3rd"/>
</dbReference>
<evidence type="ECO:0000313" key="3">
    <source>
        <dbReference type="Proteomes" id="UP000887575"/>
    </source>
</evidence>
<evidence type="ECO:0000259" key="2">
    <source>
        <dbReference type="Pfam" id="PF23062"/>
    </source>
</evidence>
<dbReference type="Gene3D" id="2.60.120.290">
    <property type="entry name" value="Spermadhesin, CUB domain"/>
    <property type="match status" value="1"/>
</dbReference>
<feature type="signal peptide" evidence="1">
    <location>
        <begin position="1"/>
        <end position="23"/>
    </location>
</feature>
<dbReference type="WBParaSite" id="MBELARI_LOCUS13989">
    <property type="protein sequence ID" value="MBELARI_LOCUS13989"/>
    <property type="gene ID" value="MBELARI_LOCUS13989"/>
</dbReference>
<dbReference type="Pfam" id="PF23062">
    <property type="entry name" value="CUB_M02D8_5_3rd"/>
    <property type="match status" value="1"/>
</dbReference>